<dbReference type="Proteomes" id="UP001222800">
    <property type="component" value="Chromosome"/>
</dbReference>
<proteinExistence type="predicted"/>
<dbReference type="EMBL" id="CP120733">
    <property type="protein sequence ID" value="WFD10184.1"/>
    <property type="molecule type" value="Genomic_DNA"/>
</dbReference>
<reference evidence="2 3" key="1">
    <citation type="submission" date="2023-03" db="EMBL/GenBank/DDBJ databases">
        <title>Complete genome sequence of Tepidibacter sp. SWIR-1, isolated from a deep-sea hydrothermal vent.</title>
        <authorList>
            <person name="Li X."/>
        </authorList>
    </citation>
    <scope>NUCLEOTIDE SEQUENCE [LARGE SCALE GENOMIC DNA]</scope>
    <source>
        <strain evidence="2 3">SWIR-1</strain>
    </source>
</reference>
<evidence type="ECO:0000259" key="1">
    <source>
        <dbReference type="Pfam" id="PF01261"/>
    </source>
</evidence>
<name>A0ABY8EEH7_9FIRM</name>
<dbReference type="RefSeq" id="WP_277732162.1">
    <property type="nucleotide sequence ID" value="NZ_CP120733.1"/>
</dbReference>
<accession>A0ABY8EEH7</accession>
<evidence type="ECO:0000313" key="3">
    <source>
        <dbReference type="Proteomes" id="UP001222800"/>
    </source>
</evidence>
<feature type="domain" description="Xylose isomerase-like TIM barrel" evidence="1">
    <location>
        <begin position="92"/>
        <end position="276"/>
    </location>
</feature>
<dbReference type="SUPFAM" id="SSF51658">
    <property type="entry name" value="Xylose isomerase-like"/>
    <property type="match status" value="1"/>
</dbReference>
<evidence type="ECO:0000313" key="2">
    <source>
        <dbReference type="EMBL" id="WFD10184.1"/>
    </source>
</evidence>
<gene>
    <name evidence="2" type="ORF">P4S50_17780</name>
</gene>
<dbReference type="InterPro" id="IPR013022">
    <property type="entry name" value="Xyl_isomerase-like_TIM-brl"/>
</dbReference>
<dbReference type="Gene3D" id="3.20.20.150">
    <property type="entry name" value="Divalent-metal-dependent TIM barrel enzymes"/>
    <property type="match status" value="1"/>
</dbReference>
<sequence>MEKIINISTFKEDLDRFEQNSKNMELFLRKNKLDGFELLQYNEWKESMIPASMVKGVHMRHYPTWIDFWRGNHEKLINQFKNQDNIYKYYNAKTRDDMVAKYKIDIENAAKTGAKYLVFHVSHVELKHCFNYKFTYTDSEVLDCAIELLNEIFEGYKGGLTLLLENLWWPGLTLKDSKVMEKLMTDIKYPNKGFMMDTAHLMNTNYYLKNENEAVKYILRTIENLGSLKDHIQGIHLNSSLSGSYVIDQLQKNSHKDFSVDFNDFKKIFYHIRNIDQHKPFLDKGISKVIDLIEPKYLVYEFITKSLEEMNDYISQQNNVLNY</sequence>
<organism evidence="2 3">
    <name type="scientific">Tepidibacter hydrothermalis</name>
    <dbReference type="NCBI Taxonomy" id="3036126"/>
    <lineage>
        <taxon>Bacteria</taxon>
        <taxon>Bacillati</taxon>
        <taxon>Bacillota</taxon>
        <taxon>Clostridia</taxon>
        <taxon>Peptostreptococcales</taxon>
        <taxon>Peptostreptococcaceae</taxon>
        <taxon>Tepidibacter</taxon>
    </lineage>
</organism>
<dbReference type="InterPro" id="IPR036237">
    <property type="entry name" value="Xyl_isomerase-like_sf"/>
</dbReference>
<dbReference type="Pfam" id="PF01261">
    <property type="entry name" value="AP_endonuc_2"/>
    <property type="match status" value="1"/>
</dbReference>
<keyword evidence="3" id="KW-1185">Reference proteome</keyword>
<protein>
    <submittedName>
        <fullName evidence="2">TIM barrel protein</fullName>
    </submittedName>
</protein>